<dbReference type="PANTHER" id="PTHR34473:SF2">
    <property type="entry name" value="UPF0699 TRANSMEMBRANE PROTEIN YDBT"/>
    <property type="match status" value="1"/>
</dbReference>
<comment type="caution">
    <text evidence="3">The sequence shown here is derived from an EMBL/GenBank/DDBJ whole genome shotgun (WGS) entry which is preliminary data.</text>
</comment>
<dbReference type="PIRSF" id="PIRSF026631">
    <property type="entry name" value="UCP026631"/>
    <property type="match status" value="1"/>
</dbReference>
<evidence type="ECO:0000313" key="3">
    <source>
        <dbReference type="EMBL" id="TGA97977.1"/>
    </source>
</evidence>
<dbReference type="RefSeq" id="WP_135348641.1">
    <property type="nucleotide sequence ID" value="NZ_SRJD01000010.1"/>
</dbReference>
<accession>A0A4Z0GP34</accession>
<proteinExistence type="predicted"/>
<keyword evidence="1" id="KW-0472">Membrane</keyword>
<evidence type="ECO:0000259" key="2">
    <source>
        <dbReference type="Pfam" id="PF03703"/>
    </source>
</evidence>
<organism evidence="3 4">
    <name type="scientific">Sporolactobacillus shoreae</name>
    <dbReference type="NCBI Taxonomy" id="1465501"/>
    <lineage>
        <taxon>Bacteria</taxon>
        <taxon>Bacillati</taxon>
        <taxon>Bacillota</taxon>
        <taxon>Bacilli</taxon>
        <taxon>Bacillales</taxon>
        <taxon>Sporolactobacillaceae</taxon>
        <taxon>Sporolactobacillus</taxon>
    </lineage>
</organism>
<feature type="domain" description="YdbS-like PH" evidence="2">
    <location>
        <begin position="61"/>
        <end position="140"/>
    </location>
</feature>
<dbReference type="AlphaFoldDB" id="A0A4Z0GP34"/>
<feature type="transmembrane region" description="Helical" evidence="1">
    <location>
        <begin position="20"/>
        <end position="36"/>
    </location>
</feature>
<keyword evidence="1" id="KW-0812">Transmembrane</keyword>
<feature type="transmembrane region" description="Helical" evidence="1">
    <location>
        <begin position="42"/>
        <end position="59"/>
    </location>
</feature>
<feature type="transmembrane region" description="Helical" evidence="1">
    <location>
        <begin position="216"/>
        <end position="241"/>
    </location>
</feature>
<feature type="transmembrane region" description="Helical" evidence="1">
    <location>
        <begin position="375"/>
        <end position="397"/>
    </location>
</feature>
<dbReference type="Pfam" id="PF03703">
    <property type="entry name" value="bPH_2"/>
    <property type="match status" value="3"/>
</dbReference>
<feature type="domain" description="YdbS-like PH" evidence="2">
    <location>
        <begin position="243"/>
        <end position="321"/>
    </location>
</feature>
<feature type="transmembrane region" description="Helical" evidence="1">
    <location>
        <begin position="351"/>
        <end position="369"/>
    </location>
</feature>
<dbReference type="Proteomes" id="UP000298347">
    <property type="component" value="Unassembled WGS sequence"/>
</dbReference>
<dbReference type="PANTHER" id="PTHR34473">
    <property type="entry name" value="UPF0699 TRANSMEMBRANE PROTEIN YDBS"/>
    <property type="match status" value="1"/>
</dbReference>
<gene>
    <name evidence="3" type="ORF">E4665_09925</name>
</gene>
<dbReference type="OrthoDB" id="2195155at2"/>
<dbReference type="InterPro" id="IPR005182">
    <property type="entry name" value="YdbS-like_PH"/>
</dbReference>
<name>A0A4Z0GP34_9BACL</name>
<keyword evidence="4" id="KW-1185">Reference proteome</keyword>
<reference evidence="3 4" key="1">
    <citation type="journal article" date="2015" name="Int. J. Syst. Evol. Microbiol.">
        <title>Sporolactobacillus shoreae sp. nov. and Sporolactobacillus spathodeae sp. nov., two spore-forming lactic acid bacteria isolated from tree barks in Thailand.</title>
        <authorList>
            <person name="Thamacharoensuk T."/>
            <person name="Kitahara M."/>
            <person name="Ohkuma M."/>
            <person name="Thongchul N."/>
            <person name="Tanasupawat S."/>
        </authorList>
    </citation>
    <scope>NUCLEOTIDE SEQUENCE [LARGE SCALE GENOMIC DNA]</scope>
    <source>
        <strain evidence="3 4">BK92</strain>
    </source>
</reference>
<keyword evidence="1" id="KW-1133">Transmembrane helix</keyword>
<protein>
    <recommendedName>
        <fullName evidence="2">YdbS-like PH domain-containing protein</fullName>
    </recommendedName>
</protein>
<dbReference type="EMBL" id="SRJD01000010">
    <property type="protein sequence ID" value="TGA97977.1"/>
    <property type="molecule type" value="Genomic_DNA"/>
</dbReference>
<evidence type="ECO:0000256" key="1">
    <source>
        <dbReference type="SAM" id="Phobius"/>
    </source>
</evidence>
<evidence type="ECO:0000313" key="4">
    <source>
        <dbReference type="Proteomes" id="UP000298347"/>
    </source>
</evidence>
<dbReference type="InterPro" id="IPR014529">
    <property type="entry name" value="UCP026631"/>
</dbReference>
<feature type="domain" description="YdbS-like PH" evidence="2">
    <location>
        <begin position="393"/>
        <end position="468"/>
    </location>
</feature>
<feature type="transmembrane region" description="Helical" evidence="1">
    <location>
        <begin position="173"/>
        <end position="196"/>
    </location>
</feature>
<sequence length="471" mass="53585">MRSEKRHLHFFAVFSESISILRNLILPLGVGFFAGLRHLSDQYGYMLAIPLIIVVFGYFKWLRLTYEITDGQFHLQSGVLVRNDRYIRIPRIQSVQVQTNVVLRLFGLVKLKLDTADPANKGDIVLSVLKLEEANRIKQLLGHIDDEQPSAETNIVVNPDSPKKIFRLSVRDFLTAAVTSSSIGIIGVLLAVWSQLDHLVPGNTLGSSFSYLSRLQLSALIPLIVFAVVVLWLISIAVTFIRWGNFRLIVTENQWRIHKGILETSDETYKTDRVQAIRIKEEPLQQLFGLYTVYAECSGSVDSEKGAKGSVLVFPIIRKKELQPFLETIIPRFAGSISCGRMPLRGNFYSMIKLLLFLTVVFAGLSWFFSWGKWLWLTLPIAAVWSFLCFHSSGFRLEENRIVFARRAVAKTSMITLKRHVQTLTRENSRIQQRLGLSSCSVTIRSSHPQSYTADQLESSDAEKLFQWFRA</sequence>